<sequence>MAWGHFTRKQRLIATIVVSFCFFIAELVGQSDASRLVRTSADTSPAGVYTNSLALVADAFHYLSDLIGFAVALVALVVSERPQPPPKEYTFGWQRATLLGAFFNGVFLLALGVTILVQAIERFANISPMEKPMVVLVVGCVGFVLNVLVMSFLHGASTGQDLRIDLVADKDEEHEGEHGPGHRRGREDASDCTEEAAISMSDRKPRVQIVRHKAPPSKQRTLMAVKSHCEHKHGAVVPPKAGRDLGMLGVLVHVLGDAVNNVGVIVAAVIVWKVEGDGRFYVDPTMGVFIAMTILLTAIPLTKRSGAILMETAPSDIDLRDVRHDLESIPGVDSVHELHVWRLSQHKSMATAHVVLEEGHVQSFADKATIMMECLHAYGIHSATLQPEGLPASEDARRRCAHGHTWASSSRHGYEAQGSEIPVPAHMRRVRPDCALGCGTTCGEMRCCPPRIEAVEHLSDR</sequence>
<feature type="region of interest" description="Disordered" evidence="8">
    <location>
        <begin position="172"/>
        <end position="191"/>
    </location>
</feature>
<feature type="transmembrane region" description="Helical" evidence="9">
    <location>
        <begin position="59"/>
        <end position="78"/>
    </location>
</feature>
<evidence type="ECO:0000313" key="12">
    <source>
        <dbReference type="EMBL" id="KYK59279.1"/>
    </source>
</evidence>
<dbReference type="GO" id="GO:0016020">
    <property type="term" value="C:membrane"/>
    <property type="evidence" value="ECO:0007669"/>
    <property type="project" value="UniProtKB-SubCell"/>
</dbReference>
<evidence type="ECO:0000259" key="10">
    <source>
        <dbReference type="Pfam" id="PF01545"/>
    </source>
</evidence>
<dbReference type="SUPFAM" id="SSF161111">
    <property type="entry name" value="Cation efflux protein transmembrane domain-like"/>
    <property type="match status" value="1"/>
</dbReference>
<dbReference type="InterPro" id="IPR036837">
    <property type="entry name" value="Cation_efflux_CTD_sf"/>
</dbReference>
<dbReference type="Pfam" id="PF16916">
    <property type="entry name" value="ZT_dimer"/>
    <property type="match status" value="1"/>
</dbReference>
<dbReference type="EMBL" id="LAYC01000001">
    <property type="protein sequence ID" value="KYK59279.1"/>
    <property type="molecule type" value="Genomic_DNA"/>
</dbReference>
<dbReference type="SUPFAM" id="SSF160240">
    <property type="entry name" value="Cation efflux protein cytoplasmic domain-like"/>
    <property type="match status" value="1"/>
</dbReference>
<dbReference type="STRING" id="98403.A0A151GQ96"/>
<evidence type="ECO:0000256" key="1">
    <source>
        <dbReference type="ARBA" id="ARBA00004141"/>
    </source>
</evidence>
<feature type="transmembrane region" description="Helical" evidence="9">
    <location>
        <begin position="132"/>
        <end position="153"/>
    </location>
</feature>
<dbReference type="Gene3D" id="1.20.1510.10">
    <property type="entry name" value="Cation efflux protein transmembrane domain"/>
    <property type="match status" value="1"/>
</dbReference>
<gene>
    <name evidence="12" type="ORF">DCS_00409</name>
</gene>
<keyword evidence="5" id="KW-0862">Zinc</keyword>
<feature type="domain" description="Cation efflux protein transmembrane" evidence="10">
    <location>
        <begin position="46"/>
        <end position="310"/>
    </location>
</feature>
<dbReference type="InterPro" id="IPR027469">
    <property type="entry name" value="Cation_efflux_TMD_sf"/>
</dbReference>
<proteinExistence type="inferred from homology"/>
<dbReference type="InterPro" id="IPR058533">
    <property type="entry name" value="Cation_efflux_TM"/>
</dbReference>
<evidence type="ECO:0000256" key="7">
    <source>
        <dbReference type="ARBA" id="ARBA00023136"/>
    </source>
</evidence>
<dbReference type="GeneID" id="63713052"/>
<dbReference type="InParanoid" id="A0A151GQ96"/>
<evidence type="ECO:0000256" key="8">
    <source>
        <dbReference type="SAM" id="MobiDB-lite"/>
    </source>
</evidence>
<organism evidence="12 13">
    <name type="scientific">Drechmeria coniospora</name>
    <name type="common">Nematophagous fungus</name>
    <name type="synonym">Meria coniospora</name>
    <dbReference type="NCBI Taxonomy" id="98403"/>
    <lineage>
        <taxon>Eukaryota</taxon>
        <taxon>Fungi</taxon>
        <taxon>Dikarya</taxon>
        <taxon>Ascomycota</taxon>
        <taxon>Pezizomycotina</taxon>
        <taxon>Sordariomycetes</taxon>
        <taxon>Hypocreomycetidae</taxon>
        <taxon>Hypocreales</taxon>
        <taxon>Ophiocordycipitaceae</taxon>
        <taxon>Drechmeria</taxon>
    </lineage>
</organism>
<dbReference type="InterPro" id="IPR002524">
    <property type="entry name" value="Cation_efflux"/>
</dbReference>
<name>A0A151GQ96_DRECN</name>
<evidence type="ECO:0000256" key="3">
    <source>
        <dbReference type="ARBA" id="ARBA00022448"/>
    </source>
</evidence>
<dbReference type="AlphaFoldDB" id="A0A151GQ96"/>
<accession>A0A151GQ96</accession>
<keyword evidence="3" id="KW-0813">Transport</keyword>
<dbReference type="InterPro" id="IPR027470">
    <property type="entry name" value="Cation_efflux_CTD"/>
</dbReference>
<evidence type="ECO:0008006" key="14">
    <source>
        <dbReference type="Google" id="ProtNLM"/>
    </source>
</evidence>
<feature type="transmembrane region" description="Helical" evidence="9">
    <location>
        <begin position="284"/>
        <end position="302"/>
    </location>
</feature>
<evidence type="ECO:0000256" key="2">
    <source>
        <dbReference type="ARBA" id="ARBA00008873"/>
    </source>
</evidence>
<feature type="compositionally biased region" description="Basic and acidic residues" evidence="8">
    <location>
        <begin position="172"/>
        <end position="189"/>
    </location>
</feature>
<evidence type="ECO:0000256" key="6">
    <source>
        <dbReference type="ARBA" id="ARBA00022989"/>
    </source>
</evidence>
<comment type="caution">
    <text evidence="12">The sequence shown here is derived from an EMBL/GenBank/DDBJ whole genome shotgun (WGS) entry which is preliminary data.</text>
</comment>
<protein>
    <recommendedName>
        <fullName evidence="14">Cation efflux system protein czcD</fullName>
    </recommendedName>
</protein>
<dbReference type="Proteomes" id="UP000076580">
    <property type="component" value="Chromosome 01"/>
</dbReference>
<evidence type="ECO:0000256" key="9">
    <source>
        <dbReference type="SAM" id="Phobius"/>
    </source>
</evidence>
<keyword evidence="6 9" id="KW-1133">Transmembrane helix</keyword>
<evidence type="ECO:0000256" key="5">
    <source>
        <dbReference type="ARBA" id="ARBA00022833"/>
    </source>
</evidence>
<keyword evidence="4 9" id="KW-0812">Transmembrane</keyword>
<dbReference type="GO" id="GO:0006882">
    <property type="term" value="P:intracellular zinc ion homeostasis"/>
    <property type="evidence" value="ECO:0007669"/>
    <property type="project" value="TreeGrafter"/>
</dbReference>
<dbReference type="GO" id="GO:0005385">
    <property type="term" value="F:zinc ion transmembrane transporter activity"/>
    <property type="evidence" value="ECO:0007669"/>
    <property type="project" value="TreeGrafter"/>
</dbReference>
<evidence type="ECO:0000259" key="11">
    <source>
        <dbReference type="Pfam" id="PF16916"/>
    </source>
</evidence>
<feature type="transmembrane region" description="Helical" evidence="9">
    <location>
        <begin position="98"/>
        <end position="120"/>
    </location>
</feature>
<comment type="similarity">
    <text evidence="2">Belongs to the cation diffusion facilitator (CDF) transporter (TC 2.A.4) family. SLC30A subfamily.</text>
</comment>
<dbReference type="RefSeq" id="XP_040658631.1">
    <property type="nucleotide sequence ID" value="XM_040797748.1"/>
</dbReference>
<dbReference type="Pfam" id="PF01545">
    <property type="entry name" value="Cation_efflux"/>
    <property type="match status" value="1"/>
</dbReference>
<dbReference type="PANTHER" id="PTHR45820">
    <property type="entry name" value="FI23527P1"/>
    <property type="match status" value="1"/>
</dbReference>
<feature type="transmembrane region" description="Helical" evidence="9">
    <location>
        <begin position="250"/>
        <end position="272"/>
    </location>
</feature>
<comment type="subcellular location">
    <subcellularLocation>
        <location evidence="1">Membrane</location>
        <topology evidence="1">Multi-pass membrane protein</topology>
    </subcellularLocation>
</comment>
<dbReference type="PANTHER" id="PTHR45820:SF5">
    <property type="entry name" value="DIFFUSION FACILITATOR FAMILY METAL ION TRANSPORTER, PUTATIVE-RELATED"/>
    <property type="match status" value="1"/>
</dbReference>
<evidence type="ECO:0000313" key="13">
    <source>
        <dbReference type="Proteomes" id="UP000076580"/>
    </source>
</evidence>
<feature type="domain" description="Cation efflux protein cytoplasmic" evidence="11">
    <location>
        <begin position="314"/>
        <end position="386"/>
    </location>
</feature>
<evidence type="ECO:0000256" key="4">
    <source>
        <dbReference type="ARBA" id="ARBA00022692"/>
    </source>
</evidence>
<feature type="transmembrane region" description="Helical" evidence="9">
    <location>
        <begin position="12"/>
        <end position="29"/>
    </location>
</feature>
<keyword evidence="13" id="KW-1185">Reference proteome</keyword>
<dbReference type="NCBIfam" id="TIGR01297">
    <property type="entry name" value="CDF"/>
    <property type="match status" value="1"/>
</dbReference>
<reference evidence="12 13" key="1">
    <citation type="journal article" date="2016" name="Sci. Rep.">
        <title>Insights into Adaptations to a Near-Obligate Nematode Endoparasitic Lifestyle from the Finished Genome of Drechmeria coniospora.</title>
        <authorList>
            <person name="Zhang L."/>
            <person name="Zhou Z."/>
            <person name="Guo Q."/>
            <person name="Fokkens L."/>
            <person name="Miskei M."/>
            <person name="Pocsi I."/>
            <person name="Zhang W."/>
            <person name="Chen M."/>
            <person name="Wang L."/>
            <person name="Sun Y."/>
            <person name="Donzelli B.G."/>
            <person name="Gibson D.M."/>
            <person name="Nelson D.R."/>
            <person name="Luo J.G."/>
            <person name="Rep M."/>
            <person name="Liu H."/>
            <person name="Yang S."/>
            <person name="Wang J."/>
            <person name="Krasnoff S.B."/>
            <person name="Xu Y."/>
            <person name="Molnar I."/>
            <person name="Lin M."/>
        </authorList>
    </citation>
    <scope>NUCLEOTIDE SEQUENCE [LARGE SCALE GENOMIC DNA]</scope>
    <source>
        <strain evidence="12 13">ARSEF 6962</strain>
    </source>
</reference>
<keyword evidence="7 9" id="KW-0472">Membrane</keyword>